<reference evidence="1" key="1">
    <citation type="journal article" date="2022" name="bioRxiv">
        <title>Sequencing and chromosome-scale assembly of the giantPleurodeles waltlgenome.</title>
        <authorList>
            <person name="Brown T."/>
            <person name="Elewa A."/>
            <person name="Iarovenko S."/>
            <person name="Subramanian E."/>
            <person name="Araus A.J."/>
            <person name="Petzold A."/>
            <person name="Susuki M."/>
            <person name="Suzuki K.-i.T."/>
            <person name="Hayashi T."/>
            <person name="Toyoda A."/>
            <person name="Oliveira C."/>
            <person name="Osipova E."/>
            <person name="Leigh N.D."/>
            <person name="Simon A."/>
            <person name="Yun M.H."/>
        </authorList>
    </citation>
    <scope>NUCLEOTIDE SEQUENCE</scope>
    <source>
        <strain evidence="1">20211129_DDA</strain>
        <tissue evidence="1">Liver</tissue>
    </source>
</reference>
<evidence type="ECO:0000313" key="1">
    <source>
        <dbReference type="EMBL" id="KAJ1103330.1"/>
    </source>
</evidence>
<sequence length="83" mass="9374">MYPDVVHYVSGRSSEERRLCTMYPAVPLKSAGRALCIRPSCTMYPDVVHYVSGRSSEERRLCTMYPAVLLKSAGRALCIRTFL</sequence>
<name>A0AAV7MKL9_PLEWA</name>
<protein>
    <submittedName>
        <fullName evidence="1">Uncharacterized protein</fullName>
    </submittedName>
</protein>
<dbReference type="Proteomes" id="UP001066276">
    <property type="component" value="Chromosome 9"/>
</dbReference>
<keyword evidence="2" id="KW-1185">Reference proteome</keyword>
<gene>
    <name evidence="1" type="ORF">NDU88_000756</name>
</gene>
<comment type="caution">
    <text evidence="1">The sequence shown here is derived from an EMBL/GenBank/DDBJ whole genome shotgun (WGS) entry which is preliminary data.</text>
</comment>
<organism evidence="1 2">
    <name type="scientific">Pleurodeles waltl</name>
    <name type="common">Iberian ribbed newt</name>
    <dbReference type="NCBI Taxonomy" id="8319"/>
    <lineage>
        <taxon>Eukaryota</taxon>
        <taxon>Metazoa</taxon>
        <taxon>Chordata</taxon>
        <taxon>Craniata</taxon>
        <taxon>Vertebrata</taxon>
        <taxon>Euteleostomi</taxon>
        <taxon>Amphibia</taxon>
        <taxon>Batrachia</taxon>
        <taxon>Caudata</taxon>
        <taxon>Salamandroidea</taxon>
        <taxon>Salamandridae</taxon>
        <taxon>Pleurodelinae</taxon>
        <taxon>Pleurodeles</taxon>
    </lineage>
</organism>
<dbReference type="EMBL" id="JANPWB010000013">
    <property type="protein sequence ID" value="KAJ1103330.1"/>
    <property type="molecule type" value="Genomic_DNA"/>
</dbReference>
<dbReference type="AlphaFoldDB" id="A0AAV7MKL9"/>
<evidence type="ECO:0000313" key="2">
    <source>
        <dbReference type="Proteomes" id="UP001066276"/>
    </source>
</evidence>
<proteinExistence type="predicted"/>
<accession>A0AAV7MKL9</accession>